<proteinExistence type="predicted"/>
<dbReference type="EMBL" id="BMZM01000003">
    <property type="protein sequence ID" value="GHC29096.1"/>
    <property type="molecule type" value="Genomic_DNA"/>
</dbReference>
<feature type="domain" description="ABC-type glycine betaine transport system substrate-binding" evidence="1">
    <location>
        <begin position="73"/>
        <end position="336"/>
    </location>
</feature>
<reference evidence="3" key="1">
    <citation type="journal article" date="2019" name="Int. J. Syst. Evol. Microbiol.">
        <title>The Global Catalogue of Microorganisms (GCM) 10K type strain sequencing project: providing services to taxonomists for standard genome sequencing and annotation.</title>
        <authorList>
            <consortium name="The Broad Institute Genomics Platform"/>
            <consortium name="The Broad Institute Genome Sequencing Center for Infectious Disease"/>
            <person name="Wu L."/>
            <person name="Ma J."/>
        </authorList>
    </citation>
    <scope>NUCLEOTIDE SEQUENCE [LARGE SCALE GENOMIC DNA]</scope>
    <source>
        <strain evidence="3">KCTC 42082</strain>
    </source>
</reference>
<keyword evidence="3" id="KW-1185">Reference proteome</keyword>
<protein>
    <submittedName>
        <fullName evidence="2">Glycine/betaine ABC transporter substrate-binding protein</fullName>
    </submittedName>
</protein>
<dbReference type="Pfam" id="PF04069">
    <property type="entry name" value="OpuAC"/>
    <property type="match status" value="1"/>
</dbReference>
<evidence type="ECO:0000313" key="2">
    <source>
        <dbReference type="EMBL" id="GHC29096.1"/>
    </source>
</evidence>
<name>A0ABQ3FMC3_9GAMM</name>
<dbReference type="InterPro" id="IPR007210">
    <property type="entry name" value="ABC_Gly_betaine_transp_sub-bd"/>
</dbReference>
<accession>A0ABQ3FMC3</accession>
<dbReference type="CDD" id="cd13606">
    <property type="entry name" value="PBP2_ProX_like"/>
    <property type="match status" value="1"/>
</dbReference>
<comment type="caution">
    <text evidence="2">The sequence shown here is derived from an EMBL/GenBank/DDBJ whole genome shotgun (WGS) entry which is preliminary data.</text>
</comment>
<gene>
    <name evidence="2" type="ORF">GCM10010082_23390</name>
</gene>
<sequence>MHEAPVWARIERPTTTNKGMSVMTKGIGMMKMGSSWKLGLGALALVGLAGCSGGDDDTAGNDTTQTGGNDQASLTIGSTNFPEQLILANIYADVLEGDGVNVSTRLNLGSREVVFPALTNGEIDLLPDYTGALMTYLDQDEAHADARNEEDVMAALRDVLPDGLEALDASPAEDRDALVVTRETAEKYNLETFSDLAPVSGELTIGAPPETRTRDVGLPGLKRVYGIEFANFRSLDAGGPLTRGALANGDIDVARMFSSQGAIAENNWVALRDDKNLEPAQNIVPIARSEALTDEMRDSLNRVSAALTTEDLQAMNHRVEIDKEDPAQVASEWVDEHMQEIQQGVDAH</sequence>
<evidence type="ECO:0000313" key="3">
    <source>
        <dbReference type="Proteomes" id="UP000604243"/>
    </source>
</evidence>
<evidence type="ECO:0000259" key="1">
    <source>
        <dbReference type="Pfam" id="PF04069"/>
    </source>
</evidence>
<dbReference type="Gene3D" id="3.40.190.120">
    <property type="entry name" value="Osmoprotection protein (prox), domain 2"/>
    <property type="match status" value="1"/>
</dbReference>
<dbReference type="SUPFAM" id="SSF53850">
    <property type="entry name" value="Periplasmic binding protein-like II"/>
    <property type="match status" value="1"/>
</dbReference>
<organism evidence="2 3">
    <name type="scientific">Kushneria pakistanensis</name>
    <dbReference type="NCBI Taxonomy" id="1508770"/>
    <lineage>
        <taxon>Bacteria</taxon>
        <taxon>Pseudomonadati</taxon>
        <taxon>Pseudomonadota</taxon>
        <taxon>Gammaproteobacteria</taxon>
        <taxon>Oceanospirillales</taxon>
        <taxon>Halomonadaceae</taxon>
        <taxon>Kushneria</taxon>
    </lineage>
</organism>
<dbReference type="Proteomes" id="UP000604243">
    <property type="component" value="Unassembled WGS sequence"/>
</dbReference>
<dbReference type="Gene3D" id="3.40.190.10">
    <property type="entry name" value="Periplasmic binding protein-like II"/>
    <property type="match status" value="1"/>
</dbReference>